<dbReference type="EMBL" id="JACPSX010000249">
    <property type="protein sequence ID" value="MBI3015953.1"/>
    <property type="molecule type" value="Genomic_DNA"/>
</dbReference>
<dbReference type="Proteomes" id="UP000741360">
    <property type="component" value="Unassembled WGS sequence"/>
</dbReference>
<comment type="caution">
    <text evidence="2">The sequence shown here is derived from an EMBL/GenBank/DDBJ whole genome shotgun (WGS) entry which is preliminary data.</text>
</comment>
<dbReference type="SUPFAM" id="SSF50494">
    <property type="entry name" value="Trypsin-like serine proteases"/>
    <property type="match status" value="1"/>
</dbReference>
<evidence type="ECO:0000313" key="2">
    <source>
        <dbReference type="EMBL" id="MBI3015953.1"/>
    </source>
</evidence>
<dbReference type="AlphaFoldDB" id="A0A932M1E3"/>
<accession>A0A932M1E3</accession>
<keyword evidence="1" id="KW-0732">Signal</keyword>
<dbReference type="PANTHER" id="PTHR15462:SF8">
    <property type="entry name" value="SERINE PROTEASE"/>
    <property type="match status" value="1"/>
</dbReference>
<sequence length="359" mass="39890">MARLKPREPLKSAEELPLEMSVMLAATATPQVYLSVAASKGRNMGQAYEVKLSVRGATLGVHALPPAIETRKFGPEKDIRQRQKEWPDFEGYLPDHLPLRPLPRRLPSDLVVPPRVQSAALPDRPRDVHQATTIFAPDNRYTFNDTAFPWCTVGRVDTPGGQASGVMVGPRHMLTCSHAIQWNSDGTAGWVKFTPAYFDGSAPFGVAWGTWIYWEELKVFGPSLNRTEGQHDYVAVVLNNRIGDLTGWMGSRSWSDDWDGEPYWSHIGYPGDLAGGQRPSYQGSIALDGSFWDREVHTRIFHQGDVWPGQSGGPFFAWWDGESWPRVVADQSGQTSDENSASGGAHMVDCIIRARNDFP</sequence>
<dbReference type="Gene3D" id="2.40.10.10">
    <property type="entry name" value="Trypsin-like serine proteases"/>
    <property type="match status" value="2"/>
</dbReference>
<evidence type="ECO:0000313" key="3">
    <source>
        <dbReference type="Proteomes" id="UP000741360"/>
    </source>
</evidence>
<organism evidence="2 3">
    <name type="scientific">Tectimicrobiota bacterium</name>
    <dbReference type="NCBI Taxonomy" id="2528274"/>
    <lineage>
        <taxon>Bacteria</taxon>
        <taxon>Pseudomonadati</taxon>
        <taxon>Nitrospinota/Tectimicrobiota group</taxon>
        <taxon>Candidatus Tectimicrobiota</taxon>
    </lineage>
</organism>
<reference evidence="2" key="1">
    <citation type="submission" date="2020-07" db="EMBL/GenBank/DDBJ databases">
        <title>Huge and variable diversity of episymbiotic CPR bacteria and DPANN archaea in groundwater ecosystems.</title>
        <authorList>
            <person name="He C.Y."/>
            <person name="Keren R."/>
            <person name="Whittaker M."/>
            <person name="Farag I.F."/>
            <person name="Doudna J."/>
            <person name="Cate J.H.D."/>
            <person name="Banfield J.F."/>
        </authorList>
    </citation>
    <scope>NUCLEOTIDE SEQUENCE</scope>
    <source>
        <strain evidence="2">NC_groundwater_717_Ag_S-0.2um_59_8</strain>
    </source>
</reference>
<proteinExistence type="predicted"/>
<dbReference type="InterPro" id="IPR043504">
    <property type="entry name" value="Peptidase_S1_PA_chymotrypsin"/>
</dbReference>
<name>A0A932M1E3_UNCTE</name>
<dbReference type="InterPro" id="IPR050966">
    <property type="entry name" value="Glutamyl_endopeptidase"/>
</dbReference>
<dbReference type="PANTHER" id="PTHR15462">
    <property type="entry name" value="SERINE PROTEASE"/>
    <property type="match status" value="1"/>
</dbReference>
<dbReference type="InterPro" id="IPR009003">
    <property type="entry name" value="Peptidase_S1_PA"/>
</dbReference>
<evidence type="ECO:0000256" key="1">
    <source>
        <dbReference type="ARBA" id="ARBA00022729"/>
    </source>
</evidence>
<protein>
    <recommendedName>
        <fullName evidence="4">Serine protease</fullName>
    </recommendedName>
</protein>
<evidence type="ECO:0008006" key="4">
    <source>
        <dbReference type="Google" id="ProtNLM"/>
    </source>
</evidence>
<gene>
    <name evidence="2" type="ORF">HYY65_13060</name>
</gene>